<dbReference type="OrthoDB" id="4024787at2759"/>
<dbReference type="HOGENOM" id="CLU_1077961_0_0_1"/>
<accession>A5E136</accession>
<reference evidence="2 3" key="1">
    <citation type="journal article" date="2009" name="Nature">
        <title>Evolution of pathogenicity and sexual reproduction in eight Candida genomes.</title>
        <authorList>
            <person name="Butler G."/>
            <person name="Rasmussen M.D."/>
            <person name="Lin M.F."/>
            <person name="Santos M.A."/>
            <person name="Sakthikumar S."/>
            <person name="Munro C.A."/>
            <person name="Rheinbay E."/>
            <person name="Grabherr M."/>
            <person name="Forche A."/>
            <person name="Reedy J.L."/>
            <person name="Agrafioti I."/>
            <person name="Arnaud M.B."/>
            <person name="Bates S."/>
            <person name="Brown A.J."/>
            <person name="Brunke S."/>
            <person name="Costanzo M.C."/>
            <person name="Fitzpatrick D.A."/>
            <person name="de Groot P.W."/>
            <person name="Harris D."/>
            <person name="Hoyer L.L."/>
            <person name="Hube B."/>
            <person name="Klis F.M."/>
            <person name="Kodira C."/>
            <person name="Lennard N."/>
            <person name="Logue M.E."/>
            <person name="Martin R."/>
            <person name="Neiman A.M."/>
            <person name="Nikolaou E."/>
            <person name="Quail M.A."/>
            <person name="Quinn J."/>
            <person name="Santos M.C."/>
            <person name="Schmitzberger F.F."/>
            <person name="Sherlock G."/>
            <person name="Shah P."/>
            <person name="Silverstein K.A."/>
            <person name="Skrzypek M.S."/>
            <person name="Soll D."/>
            <person name="Staggs R."/>
            <person name="Stansfield I."/>
            <person name="Stumpf M.P."/>
            <person name="Sudbery P.E."/>
            <person name="Srikantha T."/>
            <person name="Zeng Q."/>
            <person name="Berman J."/>
            <person name="Berriman M."/>
            <person name="Heitman J."/>
            <person name="Gow N.A."/>
            <person name="Lorenz M.C."/>
            <person name="Birren B.W."/>
            <person name="Kellis M."/>
            <person name="Cuomo C.A."/>
        </authorList>
    </citation>
    <scope>NUCLEOTIDE SEQUENCE [LARGE SCALE GENOMIC DNA]</scope>
    <source>
        <strain evidence="3">ATCC 11503 / BCRC 21390 / CBS 2605 / JCM 1781 / NBRC 1676 / NRRL YB-4239</strain>
    </source>
</reference>
<feature type="compositionally biased region" description="Basic and acidic residues" evidence="1">
    <location>
        <begin position="1"/>
        <end position="12"/>
    </location>
</feature>
<organism evidence="2 3">
    <name type="scientific">Lodderomyces elongisporus (strain ATCC 11503 / CBS 2605 / JCM 1781 / NBRC 1676 / NRRL YB-4239)</name>
    <name type="common">Yeast</name>
    <name type="synonym">Saccharomyces elongisporus</name>
    <dbReference type="NCBI Taxonomy" id="379508"/>
    <lineage>
        <taxon>Eukaryota</taxon>
        <taxon>Fungi</taxon>
        <taxon>Dikarya</taxon>
        <taxon>Ascomycota</taxon>
        <taxon>Saccharomycotina</taxon>
        <taxon>Pichiomycetes</taxon>
        <taxon>Debaryomycetaceae</taxon>
        <taxon>Candida/Lodderomyces clade</taxon>
        <taxon>Lodderomyces</taxon>
    </lineage>
</organism>
<dbReference type="AlphaFoldDB" id="A5E136"/>
<evidence type="ECO:0000313" key="2">
    <source>
        <dbReference type="EMBL" id="EDK45144.1"/>
    </source>
</evidence>
<keyword evidence="3" id="KW-1185">Reference proteome</keyword>
<dbReference type="Proteomes" id="UP000001996">
    <property type="component" value="Unassembled WGS sequence"/>
</dbReference>
<feature type="region of interest" description="Disordered" evidence="1">
    <location>
        <begin position="1"/>
        <end position="34"/>
    </location>
</feature>
<evidence type="ECO:0000313" key="3">
    <source>
        <dbReference type="Proteomes" id="UP000001996"/>
    </source>
</evidence>
<name>A5E136_LODEL</name>
<sequence length="258" mass="29577">MPEFEMKPELSTKPEISATDGDATKKEHEIKQEQAAPNYLDFSIENVNSKTLEELQDLFSLLQEQFKASSAKLEKTRKQEQYQRTTMAYYQRRNDALLNILDESGLESQTHLDTDYKIPNDDEKRRIDLIIERVPRIAKTLKPLAQDLGEKGNKMTGSFTSKTINSNHFINMYLLETIPDLADDDLMQLEVNPQEADSWCRRNLPNLVNAQNVPITLDQILQMNQGQYAGVDFDLGIDGKLVLSPMAANTTGRKRRRR</sequence>
<dbReference type="KEGG" id="lel:PVL30_002820"/>
<dbReference type="InParanoid" id="A5E136"/>
<protein>
    <submittedName>
        <fullName evidence="2">Uncharacterized protein</fullName>
    </submittedName>
</protein>
<dbReference type="EMBL" id="CH981527">
    <property type="protein sequence ID" value="EDK45144.1"/>
    <property type="molecule type" value="Genomic_DNA"/>
</dbReference>
<proteinExistence type="predicted"/>
<feature type="compositionally biased region" description="Basic and acidic residues" evidence="1">
    <location>
        <begin position="22"/>
        <end position="32"/>
    </location>
</feature>
<dbReference type="VEuPathDB" id="FungiDB:LELG_03323"/>
<evidence type="ECO:0000256" key="1">
    <source>
        <dbReference type="SAM" id="MobiDB-lite"/>
    </source>
</evidence>
<gene>
    <name evidence="2" type="ORF">LELG_03323</name>
</gene>
<dbReference type="GeneID" id="5232492"/>